<reference evidence="1" key="1">
    <citation type="journal article" date="2021" name="Microb. Physiol.">
        <title>Proteogenomic Insights into the Physiology of Marine, Sulfate-Reducing, Filamentous Desulfonema limicola and Desulfonema magnum.</title>
        <authorList>
            <person name="Schnaars V."/>
            <person name="Wohlbrand L."/>
            <person name="Scheve S."/>
            <person name="Hinrichs C."/>
            <person name="Reinhardt R."/>
            <person name="Rabus R."/>
        </authorList>
    </citation>
    <scope>NUCLEOTIDE SEQUENCE</scope>
    <source>
        <strain evidence="1">5ac10</strain>
    </source>
</reference>
<sequence>MNPDSIVKEFNRMFKGLAYKNYDFRLINTCPSFRFHIREPNEKNEKSVVVFAGNPKHLSSWPGSDISDDNEDIGTLIGFISDAKELNNYFKIEFERLSRFACKESADKNRLISFIISLLEKNGIKGKWET</sequence>
<dbReference type="KEGG" id="dli:dnl_37620"/>
<organism evidence="1 2">
    <name type="scientific">Desulfonema limicola</name>
    <dbReference type="NCBI Taxonomy" id="45656"/>
    <lineage>
        <taxon>Bacteria</taxon>
        <taxon>Pseudomonadati</taxon>
        <taxon>Thermodesulfobacteriota</taxon>
        <taxon>Desulfobacteria</taxon>
        <taxon>Desulfobacterales</taxon>
        <taxon>Desulfococcaceae</taxon>
        <taxon>Desulfonema</taxon>
    </lineage>
</organism>
<name>A0A975B9Q4_9BACT</name>
<evidence type="ECO:0000313" key="2">
    <source>
        <dbReference type="Proteomes" id="UP000663720"/>
    </source>
</evidence>
<dbReference type="Proteomes" id="UP000663720">
    <property type="component" value="Chromosome"/>
</dbReference>
<dbReference type="EMBL" id="CP061799">
    <property type="protein sequence ID" value="QTA81427.1"/>
    <property type="molecule type" value="Genomic_DNA"/>
</dbReference>
<keyword evidence="2" id="KW-1185">Reference proteome</keyword>
<proteinExistence type="predicted"/>
<accession>A0A975B9Q4</accession>
<evidence type="ECO:0000313" key="1">
    <source>
        <dbReference type="EMBL" id="QTA81427.1"/>
    </source>
</evidence>
<protein>
    <recommendedName>
        <fullName evidence="3">DUF4304 domain-containing protein</fullName>
    </recommendedName>
</protein>
<dbReference type="RefSeq" id="WP_207687461.1">
    <property type="nucleotide sequence ID" value="NZ_CP061799.1"/>
</dbReference>
<dbReference type="AlphaFoldDB" id="A0A975B9Q4"/>
<evidence type="ECO:0008006" key="3">
    <source>
        <dbReference type="Google" id="ProtNLM"/>
    </source>
</evidence>
<gene>
    <name evidence="1" type="ORF">dnl_37620</name>
</gene>